<dbReference type="GO" id="GO:0003677">
    <property type="term" value="F:DNA binding"/>
    <property type="evidence" value="ECO:0007669"/>
    <property type="project" value="UniProtKB-KW"/>
</dbReference>
<dbReference type="AlphaFoldDB" id="A0A5S4GFV9"/>
<comment type="caution">
    <text evidence="5">The sequence shown here is derived from an EMBL/GenBank/DDBJ whole genome shotgun (WGS) entry which is preliminary data.</text>
</comment>
<organism evidence="5 6">
    <name type="scientific">Nonomuraea zeae</name>
    <dbReference type="NCBI Taxonomy" id="1642303"/>
    <lineage>
        <taxon>Bacteria</taxon>
        <taxon>Bacillati</taxon>
        <taxon>Actinomycetota</taxon>
        <taxon>Actinomycetes</taxon>
        <taxon>Streptosporangiales</taxon>
        <taxon>Streptosporangiaceae</taxon>
        <taxon>Nonomuraea</taxon>
    </lineage>
</organism>
<evidence type="ECO:0000256" key="1">
    <source>
        <dbReference type="ARBA" id="ARBA00023015"/>
    </source>
</evidence>
<feature type="domain" description="HTH hxlR-type" evidence="4">
    <location>
        <begin position="11"/>
        <end position="109"/>
    </location>
</feature>
<dbReference type="InterPro" id="IPR036390">
    <property type="entry name" value="WH_DNA-bd_sf"/>
</dbReference>
<name>A0A5S4GFV9_9ACTN</name>
<keyword evidence="6" id="KW-1185">Reference proteome</keyword>
<dbReference type="EMBL" id="VCKX01000077">
    <property type="protein sequence ID" value="TMR31867.1"/>
    <property type="molecule type" value="Genomic_DNA"/>
</dbReference>
<keyword evidence="3" id="KW-0804">Transcription</keyword>
<protein>
    <submittedName>
        <fullName evidence="5">Helix-turn-helix transcriptional regulator</fullName>
    </submittedName>
</protein>
<evidence type="ECO:0000259" key="4">
    <source>
        <dbReference type="PROSITE" id="PS51118"/>
    </source>
</evidence>
<dbReference type="Proteomes" id="UP000306628">
    <property type="component" value="Unassembled WGS sequence"/>
</dbReference>
<evidence type="ECO:0000313" key="5">
    <source>
        <dbReference type="EMBL" id="TMR31867.1"/>
    </source>
</evidence>
<dbReference type="Pfam" id="PF01638">
    <property type="entry name" value="HxlR"/>
    <property type="match status" value="1"/>
</dbReference>
<proteinExistence type="predicted"/>
<dbReference type="RefSeq" id="WP_138692132.1">
    <property type="nucleotide sequence ID" value="NZ_JBHSAZ010000106.1"/>
</dbReference>
<evidence type="ECO:0000256" key="2">
    <source>
        <dbReference type="ARBA" id="ARBA00023125"/>
    </source>
</evidence>
<dbReference type="PANTHER" id="PTHR33204:SF18">
    <property type="entry name" value="TRANSCRIPTIONAL REGULATORY PROTEIN"/>
    <property type="match status" value="1"/>
</dbReference>
<gene>
    <name evidence="5" type="ORF">ETD85_24550</name>
</gene>
<dbReference type="Gene3D" id="1.10.10.10">
    <property type="entry name" value="Winged helix-like DNA-binding domain superfamily/Winged helix DNA-binding domain"/>
    <property type="match status" value="1"/>
</dbReference>
<dbReference type="InterPro" id="IPR036388">
    <property type="entry name" value="WH-like_DNA-bd_sf"/>
</dbReference>
<dbReference type="OrthoDB" id="3526217at2"/>
<evidence type="ECO:0000256" key="3">
    <source>
        <dbReference type="ARBA" id="ARBA00023163"/>
    </source>
</evidence>
<keyword evidence="1" id="KW-0805">Transcription regulation</keyword>
<sequence length="153" mass="17157">MLGRTYETQNCSAARALEIVGERWSLLIIRHALFRGITRFGDFQRSLGVARNILAARLERFVDEGLMERQPSSENSPYHDYVLTDMGRELQPVIVALTHWGDRWAAPGDPPVTFRHEHCGGEVHQQTVCRDCGQQVAIEAVEAQPTAQAMSLA</sequence>
<dbReference type="InterPro" id="IPR002577">
    <property type="entry name" value="HTH_HxlR"/>
</dbReference>
<accession>A0A5S4GFV9</accession>
<keyword evidence="2" id="KW-0238">DNA-binding</keyword>
<dbReference type="SUPFAM" id="SSF46785">
    <property type="entry name" value="Winged helix' DNA-binding domain"/>
    <property type="match status" value="1"/>
</dbReference>
<dbReference type="PROSITE" id="PS51118">
    <property type="entry name" value="HTH_HXLR"/>
    <property type="match status" value="1"/>
</dbReference>
<evidence type="ECO:0000313" key="6">
    <source>
        <dbReference type="Proteomes" id="UP000306628"/>
    </source>
</evidence>
<dbReference type="PANTHER" id="PTHR33204">
    <property type="entry name" value="TRANSCRIPTIONAL REGULATOR, MARR FAMILY"/>
    <property type="match status" value="1"/>
</dbReference>
<reference evidence="5 6" key="1">
    <citation type="submission" date="2019-05" db="EMBL/GenBank/DDBJ databases">
        <title>Draft genome sequence of Nonomuraea zeae DSM 100528.</title>
        <authorList>
            <person name="Saricaoglu S."/>
            <person name="Isik K."/>
        </authorList>
    </citation>
    <scope>NUCLEOTIDE SEQUENCE [LARGE SCALE GENOMIC DNA]</scope>
    <source>
        <strain evidence="5 6">DSM 100528</strain>
    </source>
</reference>